<protein>
    <recommendedName>
        <fullName evidence="4">ParB/Sulfiredoxin domain-containing protein</fullName>
    </recommendedName>
</protein>
<evidence type="ECO:0000313" key="3">
    <source>
        <dbReference type="Proteomes" id="UP001453229"/>
    </source>
</evidence>
<evidence type="ECO:0000256" key="1">
    <source>
        <dbReference type="SAM" id="MobiDB-lite"/>
    </source>
</evidence>
<keyword evidence="3" id="KW-1185">Reference proteome</keyword>
<reference evidence="2 3" key="1">
    <citation type="submission" date="2024-04" db="EMBL/GenBank/DDBJ databases">
        <title>Salinicola lusitanus LLJ914,a marine bacterium isolated from the Okinawa Trough.</title>
        <authorList>
            <person name="Li J."/>
        </authorList>
    </citation>
    <scope>NUCLEOTIDE SEQUENCE [LARGE SCALE GENOMIC DNA]</scope>
    <source>
        <strain evidence="2 3">LLJ914</strain>
    </source>
</reference>
<name>A0ABZ3CW90_9GAMM</name>
<gene>
    <name evidence="2" type="ORF">AAGT95_05345</name>
</gene>
<feature type="region of interest" description="Disordered" evidence="1">
    <location>
        <begin position="277"/>
        <end position="314"/>
    </location>
</feature>
<proteinExistence type="predicted"/>
<evidence type="ECO:0008006" key="4">
    <source>
        <dbReference type="Google" id="ProtNLM"/>
    </source>
</evidence>
<accession>A0ABZ3CW90</accession>
<evidence type="ECO:0000313" key="2">
    <source>
        <dbReference type="EMBL" id="XAD55397.1"/>
    </source>
</evidence>
<dbReference type="RefSeq" id="WP_198655647.1">
    <property type="nucleotide sequence ID" value="NZ_CP151919.1"/>
</dbReference>
<organism evidence="2 3">
    <name type="scientific">Salinicola lusitanus</name>
    <dbReference type="NCBI Taxonomy" id="1949085"/>
    <lineage>
        <taxon>Bacteria</taxon>
        <taxon>Pseudomonadati</taxon>
        <taxon>Pseudomonadota</taxon>
        <taxon>Gammaproteobacteria</taxon>
        <taxon>Oceanospirillales</taxon>
        <taxon>Halomonadaceae</taxon>
        <taxon>Salinicola</taxon>
    </lineage>
</organism>
<dbReference type="EMBL" id="CP151919">
    <property type="protein sequence ID" value="XAD55397.1"/>
    <property type="molecule type" value="Genomic_DNA"/>
</dbReference>
<sequence length="314" mass="35947">MSRPSSPASPRLPAEDDAFSELHDPRMKWGVRRARWQAAFRDGFQRRVGVPLEDALYRRWAQGKVGGRWIERHGLPRRSIEARLAEALVVHVDPRELIRDLNAKGIGGKRPSSSAFLWDGDWDLSRGDLRRGSRYRFVSDIDEHRDDLTQTERFRQYRSRLESGHPWSSYQQGILLDTEEKILAYLRTYLGFLDDMAVRGFDLELGKDDLGVAVTREGRLLKVNRGLHRLAMAQRLGLASIPVVVRAVHRQWWERVVGDCRGEEALTRVAEALGSCTPETEPGMLDPGDELGPIEWPRPRYVSSEESLRSSGRR</sequence>
<dbReference type="Proteomes" id="UP001453229">
    <property type="component" value="Chromosome"/>
</dbReference>